<dbReference type="Gene3D" id="6.20.50.110">
    <property type="entry name" value="Methyltransferase, zinc-binding domain"/>
    <property type="match status" value="1"/>
</dbReference>
<dbReference type="RefSeq" id="WP_085916396.1">
    <property type="nucleotide sequence ID" value="NZ_FOUY01000108.1"/>
</dbReference>
<sequence length="367" mass="39368">MTAEVIRCCFCGAEQGDVVVDLGQQPSCELFPARTDPGPDPTFPVRLWLCQACGLAQLTDHDDVPEEVAGLEPEALRTQRRESAGWLAGPNLIPTGGIVAEYDSPHGGSWLPQLREAGLVGRIAGTGEAADLVVDGCFGMMHAADQQAALRARAARLRPGGRLVVQFHSLAAILRLRQWNAVRLGHLAYYSTPAMVEMLARVGLSAVAARDFSLYGGTVTLVASRAGADHHGSVEKLCRYERLIGVRDPARVHALQEDVHSGAEALVDTLRQARARGEIVLGYGAASRAVPLLVLAGIDADLLPVVADASPAKQNCRMPGTDIPVVTPEELTRRRPDTVLLFVPDLLDELRRVLPEIESCGGQWLPV</sequence>
<reference evidence="3 4" key="1">
    <citation type="submission" date="2016-10" db="EMBL/GenBank/DDBJ databases">
        <authorList>
            <person name="de Groot N.N."/>
        </authorList>
    </citation>
    <scope>NUCLEOTIDE SEQUENCE [LARGE SCALE GENOMIC DNA]</scope>
    <source>
        <strain evidence="3 4">CGMCC 4.1877</strain>
    </source>
</reference>
<dbReference type="Pfam" id="PF08484">
    <property type="entry name" value="Methyltransf_14"/>
    <property type="match status" value="1"/>
</dbReference>
<dbReference type="STRING" id="260086.SAMN05216207_11083"/>
<dbReference type="AlphaFoldDB" id="A0A1I5IKP0"/>
<proteinExistence type="predicted"/>
<gene>
    <name evidence="3" type="ORF">SAMN05216207_11083</name>
</gene>
<dbReference type="Proteomes" id="UP000199614">
    <property type="component" value="Unassembled WGS sequence"/>
</dbReference>
<feature type="domain" description="C-methyltransferase" evidence="2">
    <location>
        <begin position="215"/>
        <end position="365"/>
    </location>
</feature>
<feature type="domain" description="Methyltransferase putative zinc binding" evidence="1">
    <location>
        <begin position="8"/>
        <end position="61"/>
    </location>
</feature>
<evidence type="ECO:0000259" key="2">
    <source>
        <dbReference type="Pfam" id="PF08484"/>
    </source>
</evidence>
<evidence type="ECO:0000313" key="3">
    <source>
        <dbReference type="EMBL" id="SFO60830.1"/>
    </source>
</evidence>
<dbReference type="InterPro" id="IPR038576">
    <property type="entry name" value="Methyltransf_Zn-bd_dom_put_sf"/>
</dbReference>
<dbReference type="Pfam" id="PF08421">
    <property type="entry name" value="Methyltransf_13"/>
    <property type="match status" value="1"/>
</dbReference>
<name>A0A1I5IKP0_PSUAM</name>
<keyword evidence="4" id="KW-1185">Reference proteome</keyword>
<dbReference type="Gene3D" id="3.40.50.150">
    <property type="entry name" value="Vaccinia Virus protein VP39"/>
    <property type="match status" value="1"/>
</dbReference>
<dbReference type="EMBL" id="FOUY01000108">
    <property type="protein sequence ID" value="SFO60830.1"/>
    <property type="molecule type" value="Genomic_DNA"/>
</dbReference>
<accession>A0A1I5IKP0</accession>
<evidence type="ECO:0000313" key="4">
    <source>
        <dbReference type="Proteomes" id="UP000199614"/>
    </source>
</evidence>
<evidence type="ECO:0000259" key="1">
    <source>
        <dbReference type="Pfam" id="PF08421"/>
    </source>
</evidence>
<dbReference type="InterPro" id="IPR029063">
    <property type="entry name" value="SAM-dependent_MTases_sf"/>
</dbReference>
<dbReference type="InterPro" id="IPR013630">
    <property type="entry name" value="Methyltransf_Zn-bd_dom_put"/>
</dbReference>
<dbReference type="OrthoDB" id="3637131at2"/>
<dbReference type="InterPro" id="IPR013691">
    <property type="entry name" value="MeTrfase_14"/>
</dbReference>
<dbReference type="SUPFAM" id="SSF53335">
    <property type="entry name" value="S-adenosyl-L-methionine-dependent methyltransferases"/>
    <property type="match status" value="1"/>
</dbReference>
<protein>
    <submittedName>
        <fullName evidence="3">Putative zinc binding domain-containing protein</fullName>
    </submittedName>
</protein>
<organism evidence="3 4">
    <name type="scientific">Pseudonocardia ammonioxydans</name>
    <dbReference type="NCBI Taxonomy" id="260086"/>
    <lineage>
        <taxon>Bacteria</taxon>
        <taxon>Bacillati</taxon>
        <taxon>Actinomycetota</taxon>
        <taxon>Actinomycetes</taxon>
        <taxon>Pseudonocardiales</taxon>
        <taxon>Pseudonocardiaceae</taxon>
        <taxon>Pseudonocardia</taxon>
    </lineage>
</organism>
<dbReference type="Gene3D" id="3.40.50.720">
    <property type="entry name" value="NAD(P)-binding Rossmann-like Domain"/>
    <property type="match status" value="1"/>
</dbReference>